<reference evidence="2 3" key="2">
    <citation type="journal article" date="2010" name="BMC Genomics">
        <title>The genome of Geobacter bemidjiensis, exemplar for the subsurface clade of Geobacter species that predominate in Fe(III)-reducing subsurface environments.</title>
        <authorList>
            <person name="Aklujkar M."/>
            <person name="Young N.D."/>
            <person name="Holmes D."/>
            <person name="Chavan M."/>
            <person name="Risso C."/>
            <person name="Kiss H.E."/>
            <person name="Han C.S."/>
            <person name="Land M.L."/>
            <person name="Lovley D.R."/>
        </authorList>
    </citation>
    <scope>NUCLEOTIDE SEQUENCE [LARGE SCALE GENOMIC DNA]</scope>
    <source>
        <strain evidence="3">ATCC BAA-1014 / DSM 16622 / JCM 12645 / Bem</strain>
    </source>
</reference>
<sequence>MEVGGNSAHLPVRGRKEPLVRRMRMRELSNPESDRRSILRWGGLAASLALFLVALLAPARPASSSYLELPPIPAASAPQTAAPSPPAASASQAAASPAPADAVGFQLAPAPRDAETARFRSQFRAEYPIEPWTALGDLTPSFVLQQGEYGGRGYAVLAEMGDIRIKQTPNTLNEAAGRGGRFALLTGNSGNTAKLETFAASGQHGATHDDLLVGATGELSLMGDSARFKTILLSGRRSLYSEGRWPSGAEKGDVLGLVAAVDPFGGRLAAEAEIDYSSYDGDTTDETAATRDSARRLKVGGGWGASRYSALYERTGPRYRLLTGCGPERDTEGVSLGFGHAFELHSFDVKLSRYNDNTEKNDLSPRLYRYEGLVDYHFKVFSKLQLSLQYKKRFVDSTKEPLGYLPKEVEEDAVSGQLNYLTGRWDLGLRGGVSQRTDKLHRQRESSTESIGFLTKFSAAGVTVLPDLSLKRVTDYSSSQRTDQYAVNLGLNGTLLEKRLDYEVKGGYKQERTGVPGTGKQVVGAKVRAAYPLARLFKWFHPPSLGVKGEFKEINDRGADSRESDFSLLISLDGGNFL</sequence>
<evidence type="ECO:0000313" key="3">
    <source>
        <dbReference type="Proteomes" id="UP000008825"/>
    </source>
</evidence>
<dbReference type="HOGENOM" id="CLU_501318_0_0_7"/>
<gene>
    <name evidence="2" type="ordered locus">Gbem_0284</name>
</gene>
<accession>B5EA17</accession>
<keyword evidence="3" id="KW-1185">Reference proteome</keyword>
<dbReference type="RefSeq" id="WP_012528723.1">
    <property type="nucleotide sequence ID" value="NC_011146.1"/>
</dbReference>
<protein>
    <submittedName>
        <fullName evidence="2">Uncharacterized protein</fullName>
    </submittedName>
</protein>
<dbReference type="KEGG" id="gbm:Gbem_0284"/>
<dbReference type="EMBL" id="CP001124">
    <property type="protein sequence ID" value="ACH37315.1"/>
    <property type="molecule type" value="Genomic_DNA"/>
</dbReference>
<proteinExistence type="predicted"/>
<name>B5EA17_CITBB</name>
<reference evidence="2 3" key="1">
    <citation type="submission" date="2008-07" db="EMBL/GenBank/DDBJ databases">
        <title>Complete sequence of Geobacter bemidjiensis BEM.</title>
        <authorList>
            <consortium name="US DOE Joint Genome Institute"/>
            <person name="Lucas S."/>
            <person name="Copeland A."/>
            <person name="Lapidus A."/>
            <person name="Glavina del Rio T."/>
            <person name="Dalin E."/>
            <person name="Tice H."/>
            <person name="Bruce D."/>
            <person name="Goodwin L."/>
            <person name="Pitluck S."/>
            <person name="Kiss H."/>
            <person name="Brettin T."/>
            <person name="Detter J.C."/>
            <person name="Han C."/>
            <person name="Kuske C.R."/>
            <person name="Schmutz J."/>
            <person name="Larimer F."/>
            <person name="Land M."/>
            <person name="Hauser L."/>
            <person name="Kyrpides N."/>
            <person name="Lykidis A."/>
            <person name="Lovley D."/>
            <person name="Richardson P."/>
        </authorList>
    </citation>
    <scope>NUCLEOTIDE SEQUENCE [LARGE SCALE GENOMIC DNA]</scope>
    <source>
        <strain evidence="3">ATCC BAA-1014 / DSM 16622 / JCM 12645 / Bem</strain>
    </source>
</reference>
<feature type="region of interest" description="Disordered" evidence="1">
    <location>
        <begin position="75"/>
        <end position="95"/>
    </location>
</feature>
<evidence type="ECO:0000313" key="2">
    <source>
        <dbReference type="EMBL" id="ACH37315.1"/>
    </source>
</evidence>
<dbReference type="Proteomes" id="UP000008825">
    <property type="component" value="Chromosome"/>
</dbReference>
<evidence type="ECO:0000256" key="1">
    <source>
        <dbReference type="SAM" id="MobiDB-lite"/>
    </source>
</evidence>
<organism evidence="2 3">
    <name type="scientific">Citrifermentans bemidjiense (strain ATCC BAA-1014 / DSM 16622 / JCM 12645 / Bem)</name>
    <name type="common">Geobacter bemidjiensis</name>
    <dbReference type="NCBI Taxonomy" id="404380"/>
    <lineage>
        <taxon>Bacteria</taxon>
        <taxon>Pseudomonadati</taxon>
        <taxon>Thermodesulfobacteriota</taxon>
        <taxon>Desulfuromonadia</taxon>
        <taxon>Geobacterales</taxon>
        <taxon>Geobacteraceae</taxon>
        <taxon>Citrifermentans</taxon>
    </lineage>
</organism>
<dbReference type="AlphaFoldDB" id="B5EA17"/>